<evidence type="ECO:0000313" key="2">
    <source>
        <dbReference type="Proteomes" id="UP000824260"/>
    </source>
</evidence>
<protein>
    <submittedName>
        <fullName evidence="1">Alkaline phosphatase family protein</fullName>
    </submittedName>
</protein>
<dbReference type="Proteomes" id="UP000824260">
    <property type="component" value="Unassembled WGS sequence"/>
</dbReference>
<dbReference type="InterPro" id="IPR002591">
    <property type="entry name" value="Phosphodiest/P_Trfase"/>
</dbReference>
<dbReference type="CDD" id="cd16018">
    <property type="entry name" value="Enpp"/>
    <property type="match status" value="1"/>
</dbReference>
<dbReference type="PANTHER" id="PTHR10151:SF120">
    <property type="entry name" value="BIS(5'-ADENOSYL)-TRIPHOSPHATASE"/>
    <property type="match status" value="1"/>
</dbReference>
<accession>A0A9D0ZK25</accession>
<organism evidence="1 2">
    <name type="scientific">Candidatus Pullichristensenella stercorigallinarum</name>
    <dbReference type="NCBI Taxonomy" id="2840909"/>
    <lineage>
        <taxon>Bacteria</taxon>
        <taxon>Bacillati</taxon>
        <taxon>Bacillota</taxon>
        <taxon>Clostridia</taxon>
        <taxon>Candidatus Pullichristensenella</taxon>
    </lineage>
</organism>
<comment type="caution">
    <text evidence="1">The sequence shown here is derived from an EMBL/GenBank/DDBJ whole genome shotgun (WGS) entry which is preliminary data.</text>
</comment>
<reference evidence="1" key="1">
    <citation type="submission" date="2020-10" db="EMBL/GenBank/DDBJ databases">
        <authorList>
            <person name="Gilroy R."/>
        </authorList>
    </citation>
    <scope>NUCLEOTIDE SEQUENCE</scope>
    <source>
        <strain evidence="1">ChiSjej6B24-2974</strain>
    </source>
</reference>
<dbReference type="InterPro" id="IPR017850">
    <property type="entry name" value="Alkaline_phosphatase_core_sf"/>
</dbReference>
<reference evidence="1" key="2">
    <citation type="journal article" date="2021" name="PeerJ">
        <title>Extensive microbial diversity within the chicken gut microbiome revealed by metagenomics and culture.</title>
        <authorList>
            <person name="Gilroy R."/>
            <person name="Ravi A."/>
            <person name="Getino M."/>
            <person name="Pursley I."/>
            <person name="Horton D.L."/>
            <person name="Alikhan N.F."/>
            <person name="Baker D."/>
            <person name="Gharbi K."/>
            <person name="Hall N."/>
            <person name="Watson M."/>
            <person name="Adriaenssens E.M."/>
            <person name="Foster-Nyarko E."/>
            <person name="Jarju S."/>
            <person name="Secka A."/>
            <person name="Antonio M."/>
            <person name="Oren A."/>
            <person name="Chaudhuri R.R."/>
            <person name="La Ragione R."/>
            <person name="Hildebrand F."/>
            <person name="Pallen M.J."/>
        </authorList>
    </citation>
    <scope>NUCLEOTIDE SEQUENCE</scope>
    <source>
        <strain evidence="1">ChiSjej6B24-2974</strain>
    </source>
</reference>
<sequence>MKNKLFVFMIDALCEIDVAYMRTLPNFGSLLERGSLVEEMLPVYPSFTYPCHVSIMTGCYPDRHGISHNEMVKAGVHPVPWFTRRDMVKKKFFAEYAKEQGYKTCLINWPVSAGADVDYNLPMIVPMGYHGNNPRQYYEGCSTPELLDRYFWKYGHLLRGLNKPINGSLDMFTNAVAPEIIRDYQQPDVMFVKMCDLDSIRHDLGVDTDFAREQLKKHDCELGVLMESIRRYGDFENTNFVIMGDHGQTDVKRVLNFNRVLQEAGLQNINPDGTLGNWDAYCHSTGISGWIEARDPQDEALLERIYRVLLEARESGKYDLKHVFTKQEAREKYHLDGPFSFIVECDPPVAFNFAPADPLYMDAHPGDYKTAMASHGGLPTLDHRTTFFCAGPAVKTGAVVKRACIVDEAPTMARMLGFDMPDVDGRVLTEILR</sequence>
<dbReference type="SUPFAM" id="SSF53649">
    <property type="entry name" value="Alkaline phosphatase-like"/>
    <property type="match status" value="1"/>
</dbReference>
<evidence type="ECO:0000313" key="1">
    <source>
        <dbReference type="EMBL" id="HIQ81686.1"/>
    </source>
</evidence>
<proteinExistence type="predicted"/>
<gene>
    <name evidence="1" type="ORF">IAA52_01140</name>
</gene>
<dbReference type="EMBL" id="DVFZ01000013">
    <property type="protein sequence ID" value="HIQ81686.1"/>
    <property type="molecule type" value="Genomic_DNA"/>
</dbReference>
<dbReference type="Gene3D" id="3.40.720.10">
    <property type="entry name" value="Alkaline Phosphatase, subunit A"/>
    <property type="match status" value="1"/>
</dbReference>
<dbReference type="Pfam" id="PF01663">
    <property type="entry name" value="Phosphodiest"/>
    <property type="match status" value="1"/>
</dbReference>
<dbReference type="GO" id="GO:0016787">
    <property type="term" value="F:hydrolase activity"/>
    <property type="evidence" value="ECO:0007669"/>
    <property type="project" value="UniProtKB-ARBA"/>
</dbReference>
<dbReference type="PANTHER" id="PTHR10151">
    <property type="entry name" value="ECTONUCLEOTIDE PYROPHOSPHATASE/PHOSPHODIESTERASE"/>
    <property type="match status" value="1"/>
</dbReference>
<name>A0A9D0ZK25_9FIRM</name>
<dbReference type="AlphaFoldDB" id="A0A9D0ZK25"/>